<evidence type="ECO:0000313" key="2">
    <source>
        <dbReference type="Proteomes" id="UP000013827"/>
    </source>
</evidence>
<dbReference type="RefSeq" id="XP_005777029.1">
    <property type="nucleotide sequence ID" value="XM_005776972.1"/>
</dbReference>
<evidence type="ECO:0000313" key="1">
    <source>
        <dbReference type="EnsemblProtists" id="EOD24600"/>
    </source>
</evidence>
<proteinExistence type="predicted"/>
<dbReference type="GeneID" id="17270147"/>
<reference evidence="1" key="2">
    <citation type="submission" date="2024-10" db="UniProtKB">
        <authorList>
            <consortium name="EnsemblProtists"/>
        </authorList>
    </citation>
    <scope>IDENTIFICATION</scope>
</reference>
<reference evidence="2" key="1">
    <citation type="journal article" date="2013" name="Nature">
        <title>Pan genome of the phytoplankton Emiliania underpins its global distribution.</title>
        <authorList>
            <person name="Read B.A."/>
            <person name="Kegel J."/>
            <person name="Klute M.J."/>
            <person name="Kuo A."/>
            <person name="Lefebvre S.C."/>
            <person name="Maumus F."/>
            <person name="Mayer C."/>
            <person name="Miller J."/>
            <person name="Monier A."/>
            <person name="Salamov A."/>
            <person name="Young J."/>
            <person name="Aguilar M."/>
            <person name="Claverie J.M."/>
            <person name="Frickenhaus S."/>
            <person name="Gonzalez K."/>
            <person name="Herman E.K."/>
            <person name="Lin Y.C."/>
            <person name="Napier J."/>
            <person name="Ogata H."/>
            <person name="Sarno A.F."/>
            <person name="Shmutz J."/>
            <person name="Schroeder D."/>
            <person name="de Vargas C."/>
            <person name="Verret F."/>
            <person name="von Dassow P."/>
            <person name="Valentin K."/>
            <person name="Van de Peer Y."/>
            <person name="Wheeler G."/>
            <person name="Dacks J.B."/>
            <person name="Delwiche C.F."/>
            <person name="Dyhrman S.T."/>
            <person name="Glockner G."/>
            <person name="John U."/>
            <person name="Richards T."/>
            <person name="Worden A.Z."/>
            <person name="Zhang X."/>
            <person name="Grigoriev I.V."/>
            <person name="Allen A.E."/>
            <person name="Bidle K."/>
            <person name="Borodovsky M."/>
            <person name="Bowler C."/>
            <person name="Brownlee C."/>
            <person name="Cock J.M."/>
            <person name="Elias M."/>
            <person name="Gladyshev V.N."/>
            <person name="Groth M."/>
            <person name="Guda C."/>
            <person name="Hadaegh A."/>
            <person name="Iglesias-Rodriguez M.D."/>
            <person name="Jenkins J."/>
            <person name="Jones B.M."/>
            <person name="Lawson T."/>
            <person name="Leese F."/>
            <person name="Lindquist E."/>
            <person name="Lobanov A."/>
            <person name="Lomsadze A."/>
            <person name="Malik S.B."/>
            <person name="Marsh M.E."/>
            <person name="Mackinder L."/>
            <person name="Mock T."/>
            <person name="Mueller-Roeber B."/>
            <person name="Pagarete A."/>
            <person name="Parker M."/>
            <person name="Probert I."/>
            <person name="Quesneville H."/>
            <person name="Raines C."/>
            <person name="Rensing S.A."/>
            <person name="Riano-Pachon D.M."/>
            <person name="Richier S."/>
            <person name="Rokitta S."/>
            <person name="Shiraiwa Y."/>
            <person name="Soanes D.M."/>
            <person name="van der Giezen M."/>
            <person name="Wahlund T.M."/>
            <person name="Williams B."/>
            <person name="Wilson W."/>
            <person name="Wolfe G."/>
            <person name="Wurch L.L."/>
        </authorList>
    </citation>
    <scope>NUCLEOTIDE SEQUENCE</scope>
</reference>
<dbReference type="KEGG" id="ehx:EMIHUDRAFT_206623"/>
<sequence length="145" mass="15854">MPEAHPVNVEDSHGEKLLPAITSTGSRFFEPGDAHASDTEVLVIALLVIHFEPSPEKTHEWASRLAAHAAEAAQEQELWSAAAAPVDAFVPIKDVCARAWDEGTKVLVMRAAMRWSGRGARDDINDDQLTNYKSLLPRRRATCAA</sequence>
<organism evidence="1 2">
    <name type="scientific">Emiliania huxleyi (strain CCMP1516)</name>
    <dbReference type="NCBI Taxonomy" id="280463"/>
    <lineage>
        <taxon>Eukaryota</taxon>
        <taxon>Haptista</taxon>
        <taxon>Haptophyta</taxon>
        <taxon>Prymnesiophyceae</taxon>
        <taxon>Isochrysidales</taxon>
        <taxon>Noelaerhabdaceae</taxon>
        <taxon>Emiliania</taxon>
    </lineage>
</organism>
<dbReference type="HOGENOM" id="CLU_1790523_0_0_1"/>
<keyword evidence="2" id="KW-1185">Reference proteome</keyword>
<dbReference type="AlphaFoldDB" id="A0A0D3JM65"/>
<dbReference type="Proteomes" id="UP000013827">
    <property type="component" value="Unassembled WGS sequence"/>
</dbReference>
<accession>A0A0D3JM65</accession>
<dbReference type="EnsemblProtists" id="EOD24600">
    <property type="protein sequence ID" value="EOD24600"/>
    <property type="gene ID" value="EMIHUDRAFT_206623"/>
</dbReference>
<protein>
    <submittedName>
        <fullName evidence="1">Uncharacterized protein</fullName>
    </submittedName>
</protein>
<name>A0A0D3JM65_EMIH1</name>
<dbReference type="PaxDb" id="2903-EOD24600"/>